<reference evidence="2 3" key="1">
    <citation type="submission" date="2018-07" db="EMBL/GenBank/DDBJ databases">
        <authorList>
            <person name="Quirk P.G."/>
            <person name="Krulwich T.A."/>
        </authorList>
    </citation>
    <scope>NUCLEOTIDE SEQUENCE [LARGE SCALE GENOMIC DNA]</scope>
    <source>
        <strain evidence="2 3">CC-BB4</strain>
    </source>
</reference>
<evidence type="ECO:0000313" key="2">
    <source>
        <dbReference type="EMBL" id="AXK81338.1"/>
    </source>
</evidence>
<sequence>MRKVTGIRSAFGLAIAVLMMTAASAQQPTRIRGEIEKTDGTTLQVKDRRGATVNVKLADDARVSALVKASLADIKNDTFVGVAGMPRPDGSIEAFSIHIFLPAQRGVVPDRHGPWDARPGSTMTNAYVESKVEAKDGESLTVKYKDGEAKIAVTPATVITAVAVGDKSELKPGTAVIVMGGDKQPDGSVIAKTLYVGRGIVPAM</sequence>
<gene>
    <name evidence="2" type="ORF">DW352_12940</name>
</gene>
<feature type="chain" id="PRO_5016741255" description="DUF5666 domain-containing protein" evidence="1">
    <location>
        <begin position="26"/>
        <end position="204"/>
    </location>
</feature>
<dbReference type="EMBL" id="CP031417">
    <property type="protein sequence ID" value="AXK81338.1"/>
    <property type="molecule type" value="Genomic_DNA"/>
</dbReference>
<feature type="signal peptide" evidence="1">
    <location>
        <begin position="1"/>
        <end position="25"/>
    </location>
</feature>
<protein>
    <recommendedName>
        <fullName evidence="4">DUF5666 domain-containing protein</fullName>
    </recommendedName>
</protein>
<evidence type="ECO:0000256" key="1">
    <source>
        <dbReference type="SAM" id="SignalP"/>
    </source>
</evidence>
<name>A0A345ZWP1_9HYPH</name>
<proteinExistence type="predicted"/>
<organism evidence="2 3">
    <name type="scientific">Pseudolabrys taiwanensis</name>
    <dbReference type="NCBI Taxonomy" id="331696"/>
    <lineage>
        <taxon>Bacteria</taxon>
        <taxon>Pseudomonadati</taxon>
        <taxon>Pseudomonadota</taxon>
        <taxon>Alphaproteobacteria</taxon>
        <taxon>Hyphomicrobiales</taxon>
        <taxon>Xanthobacteraceae</taxon>
        <taxon>Pseudolabrys</taxon>
    </lineage>
</organism>
<dbReference type="AlphaFoldDB" id="A0A345ZWP1"/>
<dbReference type="OrthoDB" id="9799947at2"/>
<accession>A0A345ZWP1</accession>
<keyword evidence="1" id="KW-0732">Signal</keyword>
<dbReference type="KEGG" id="ptaw:DW352_12940"/>
<evidence type="ECO:0000313" key="3">
    <source>
        <dbReference type="Proteomes" id="UP000254889"/>
    </source>
</evidence>
<evidence type="ECO:0008006" key="4">
    <source>
        <dbReference type="Google" id="ProtNLM"/>
    </source>
</evidence>
<keyword evidence="3" id="KW-1185">Reference proteome</keyword>
<dbReference type="Proteomes" id="UP000254889">
    <property type="component" value="Chromosome"/>
</dbReference>